<evidence type="ECO:0000256" key="2">
    <source>
        <dbReference type="ARBA" id="ARBA00022475"/>
    </source>
</evidence>
<reference evidence="8 9" key="1">
    <citation type="journal article" date="2018" name="Aquat. Microb. Ecol.">
        <title>Gammaproteobacterial methanotrophs dominate.</title>
        <authorList>
            <person name="Rissanen A.J."/>
            <person name="Saarenheimo J."/>
            <person name="Tiirola M."/>
            <person name="Peura S."/>
            <person name="Aalto S.L."/>
            <person name="Karvinen A."/>
            <person name="Nykanen H."/>
        </authorList>
    </citation>
    <scope>NUCLEOTIDE SEQUENCE [LARGE SCALE GENOMIC DNA]</scope>
    <source>
        <strain evidence="8">AMbin10</strain>
    </source>
</reference>
<keyword evidence="3 6" id="KW-0812">Transmembrane</keyword>
<dbReference type="GO" id="GO:0007165">
    <property type="term" value="P:signal transduction"/>
    <property type="evidence" value="ECO:0007669"/>
    <property type="project" value="InterPro"/>
</dbReference>
<evidence type="ECO:0000256" key="3">
    <source>
        <dbReference type="ARBA" id="ARBA00022692"/>
    </source>
</evidence>
<feature type="transmembrane region" description="Helical" evidence="6">
    <location>
        <begin position="347"/>
        <end position="369"/>
    </location>
</feature>
<evidence type="ECO:0000313" key="9">
    <source>
        <dbReference type="Proteomes" id="UP000249396"/>
    </source>
</evidence>
<dbReference type="PROSITE" id="PS50885">
    <property type="entry name" value="HAMP"/>
    <property type="match status" value="1"/>
</dbReference>
<gene>
    <name evidence="8" type="ORF">DM484_22530</name>
</gene>
<dbReference type="InterPro" id="IPR033479">
    <property type="entry name" value="dCache_1"/>
</dbReference>
<dbReference type="AlphaFoldDB" id="A0A2W4QMV8"/>
<name>A0A2W4QMV8_9GAMM</name>
<feature type="domain" description="HAMP" evidence="7">
    <location>
        <begin position="366"/>
        <end position="426"/>
    </location>
</feature>
<evidence type="ECO:0000256" key="6">
    <source>
        <dbReference type="SAM" id="Phobius"/>
    </source>
</evidence>
<keyword evidence="8" id="KW-0418">Kinase</keyword>
<evidence type="ECO:0000256" key="5">
    <source>
        <dbReference type="ARBA" id="ARBA00023136"/>
    </source>
</evidence>
<evidence type="ECO:0000256" key="1">
    <source>
        <dbReference type="ARBA" id="ARBA00004651"/>
    </source>
</evidence>
<dbReference type="InterPro" id="IPR003660">
    <property type="entry name" value="HAMP_dom"/>
</dbReference>
<dbReference type="InterPro" id="IPR029151">
    <property type="entry name" value="Sensor-like_sf"/>
</dbReference>
<comment type="subcellular location">
    <subcellularLocation>
        <location evidence="1">Cell membrane</location>
        <topology evidence="1">Multi-pass membrane protein</topology>
    </subcellularLocation>
</comment>
<accession>A0A2W4QMV8</accession>
<keyword evidence="5 6" id="KW-0472">Membrane</keyword>
<evidence type="ECO:0000259" key="7">
    <source>
        <dbReference type="PROSITE" id="PS50885"/>
    </source>
</evidence>
<dbReference type="CDD" id="cd12913">
    <property type="entry name" value="PDC1_MCP_like"/>
    <property type="match status" value="1"/>
</dbReference>
<dbReference type="SUPFAM" id="SSF103190">
    <property type="entry name" value="Sensory domain-like"/>
    <property type="match status" value="1"/>
</dbReference>
<keyword evidence="8" id="KW-0808">Transferase</keyword>
<dbReference type="GO" id="GO:0005886">
    <property type="term" value="C:plasma membrane"/>
    <property type="evidence" value="ECO:0007669"/>
    <property type="project" value="UniProtKB-SubCell"/>
</dbReference>
<keyword evidence="2" id="KW-1003">Cell membrane</keyword>
<evidence type="ECO:0000313" key="8">
    <source>
        <dbReference type="EMBL" id="PZN73471.1"/>
    </source>
</evidence>
<dbReference type="GO" id="GO:0016301">
    <property type="term" value="F:kinase activity"/>
    <property type="evidence" value="ECO:0007669"/>
    <property type="project" value="UniProtKB-KW"/>
</dbReference>
<dbReference type="Gene3D" id="6.10.340.10">
    <property type="match status" value="1"/>
</dbReference>
<organism evidence="8 9">
    <name type="scientific">Candidatus Methylumidiphilus alinenensis</name>
    <dbReference type="NCBI Taxonomy" id="2202197"/>
    <lineage>
        <taxon>Bacteria</taxon>
        <taxon>Pseudomonadati</taxon>
        <taxon>Pseudomonadota</taxon>
        <taxon>Gammaproteobacteria</taxon>
        <taxon>Methylococcales</taxon>
        <taxon>Candidatus Methylumidiphilus</taxon>
    </lineage>
</organism>
<dbReference type="CDD" id="cd18774">
    <property type="entry name" value="PDC2_HK_sensor"/>
    <property type="match status" value="1"/>
</dbReference>
<dbReference type="Pfam" id="PF02743">
    <property type="entry name" value="dCache_1"/>
    <property type="match status" value="1"/>
</dbReference>
<keyword evidence="4 6" id="KW-1133">Transmembrane helix</keyword>
<proteinExistence type="predicted"/>
<dbReference type="Proteomes" id="UP000249396">
    <property type="component" value="Unassembled WGS sequence"/>
</dbReference>
<dbReference type="Gene3D" id="3.30.450.20">
    <property type="entry name" value="PAS domain"/>
    <property type="match status" value="2"/>
</dbReference>
<dbReference type="EMBL" id="QJPH01000456">
    <property type="protein sequence ID" value="PZN73471.1"/>
    <property type="molecule type" value="Genomic_DNA"/>
</dbReference>
<feature type="transmembrane region" description="Helical" evidence="6">
    <location>
        <begin position="6"/>
        <end position="28"/>
    </location>
</feature>
<sequence length="474" mass="53434">MNSIRVLFPCIFALEIILAVSLTAAIGYTSQMKEARETAADFLALIGGMIEDQLDRHLTAPASLVRNYAKEVRKRPDLHFDDLLKPTLVRNMIDSFQTQIHVSRGMNLNFANPAGQNLMLDRRGYSKPVVKLSDFGKGGVISWYPFDTFGNGKEPQETLRVDYDPRKQPYYIAAVTEQQPIVSSVYFSPLVKGEPVVTVAEPVYDARGRLRVVVSSDIDLRLISIYLQGLRLPDGTVVVMFDSDGYLIASSLRQPVTPNGQAIKRSLPSILENQNPTIRSMAESMRKQFGSFYLPESKQFQFDDGEGRHFAYATPLAEKFGLNWKFAVVIPETVLIDNLLQGIRSTLWVSLVLLIIAIAVGLLTAAWMINPILTMGAVASAVEKNEMTEPPLPASQLRRDTHRRNEFGQLAQVFLRMINEIKSRQSLLEAQLEQLRVEIDHEHTHAQVRQISSTEFFRNLKSKARRLREERGTT</sequence>
<protein>
    <submittedName>
        <fullName evidence="8">Histidine kinase</fullName>
    </submittedName>
</protein>
<comment type="caution">
    <text evidence="8">The sequence shown here is derived from an EMBL/GenBank/DDBJ whole genome shotgun (WGS) entry which is preliminary data.</text>
</comment>
<evidence type="ECO:0000256" key="4">
    <source>
        <dbReference type="ARBA" id="ARBA00022989"/>
    </source>
</evidence>